<dbReference type="Pfam" id="PF25178">
    <property type="entry name" value="Beta-prop_WDR41"/>
    <property type="match status" value="1"/>
</dbReference>
<dbReference type="InterPro" id="IPR015943">
    <property type="entry name" value="WD40/YVTN_repeat-like_dom_sf"/>
</dbReference>
<dbReference type="PRINTS" id="PR00320">
    <property type="entry name" value="GPROTEINBRPT"/>
</dbReference>
<evidence type="ECO:0000313" key="4">
    <source>
        <dbReference type="EMBL" id="CAI9623016.1"/>
    </source>
</evidence>
<dbReference type="InterPro" id="IPR040102">
    <property type="entry name" value="WDR41"/>
</dbReference>
<sequence>MFRWLLGGREPQAGAEKTTVLNIGEEQIQNPYTELTALKGHHDIVRFVVQVDDNRFASACDDGSVMVWDLQTGEVLFEFHGHTQKITAIAVFPASETYHVKANLLLTASSDKTVIAWDCESGQQWQKASDFYSTVKTLIVVQSLDVWLSGGTELRVWTRNFNLLGETGFFSDEGIVALIELPKNCVAAAVGKDLRIFKIGTTSKELDKWDIFQIKCLSGHQDIVRSVINVNELTFVSGCDAGELIVWDALNWSIQGCERNFPHIYAQQDSPPENRLLPTQEEVSIQHLSSDGECVYVAVGRGIYVYNLHTKRVIALQKNAHDSSIQHMANIPSRQLVSCSEDGSVRIWELRSKPQLQAEPVPAGFFTMWGFGKGSKQSNQVVKKTNENGIVASLELIGDLIGHSSSVEMFLYFQDHGLVTCSADQLIILWKEGKRESRLRSLLLFQKLEQNGDLQPRFSLH</sequence>
<proteinExistence type="predicted"/>
<dbReference type="Proteomes" id="UP001162483">
    <property type="component" value="Unassembled WGS sequence"/>
</dbReference>
<evidence type="ECO:0000256" key="1">
    <source>
        <dbReference type="ARBA" id="ARBA00022574"/>
    </source>
</evidence>
<dbReference type="Gene3D" id="2.130.10.10">
    <property type="entry name" value="YVTN repeat-like/Quinoprotein amine dehydrogenase"/>
    <property type="match status" value="2"/>
</dbReference>
<dbReference type="PANTHER" id="PTHR22805:SF2">
    <property type="entry name" value="WD REPEAT-CONTAINING PROTEIN 41"/>
    <property type="match status" value="1"/>
</dbReference>
<evidence type="ECO:0000313" key="5">
    <source>
        <dbReference type="Proteomes" id="UP001162483"/>
    </source>
</evidence>
<dbReference type="SUPFAM" id="SSF50978">
    <property type="entry name" value="WD40 repeat-like"/>
    <property type="match status" value="1"/>
</dbReference>
<dbReference type="PROSITE" id="PS50082">
    <property type="entry name" value="WD_REPEATS_2"/>
    <property type="match status" value="3"/>
</dbReference>
<reference evidence="4" key="1">
    <citation type="submission" date="2023-05" db="EMBL/GenBank/DDBJ databases">
        <authorList>
            <person name="Stuckert A."/>
        </authorList>
    </citation>
    <scope>NUCLEOTIDE SEQUENCE</scope>
</reference>
<dbReference type="InterPro" id="IPR019775">
    <property type="entry name" value="WD40_repeat_CS"/>
</dbReference>
<comment type="caution">
    <text evidence="4">The sequence shown here is derived from an EMBL/GenBank/DDBJ whole genome shotgun (WGS) entry which is preliminary data.</text>
</comment>
<dbReference type="PROSITE" id="PS50294">
    <property type="entry name" value="WD_REPEATS_REGION"/>
    <property type="match status" value="1"/>
</dbReference>
<dbReference type="PROSITE" id="PS00678">
    <property type="entry name" value="WD_REPEATS_1"/>
    <property type="match status" value="2"/>
</dbReference>
<dbReference type="InterPro" id="IPR020472">
    <property type="entry name" value="WD40_PAC1"/>
</dbReference>
<evidence type="ECO:0000256" key="3">
    <source>
        <dbReference type="PROSITE-ProRule" id="PRU00221"/>
    </source>
</evidence>
<protein>
    <recommendedName>
        <fullName evidence="6">WD repeat-containing protein 41</fullName>
    </recommendedName>
</protein>
<evidence type="ECO:0008006" key="6">
    <source>
        <dbReference type="Google" id="ProtNLM"/>
    </source>
</evidence>
<feature type="repeat" description="WD" evidence="3">
    <location>
        <begin position="38"/>
        <end position="78"/>
    </location>
</feature>
<dbReference type="EMBL" id="CATNWA010021521">
    <property type="protein sequence ID" value="CAI9623016.1"/>
    <property type="molecule type" value="Genomic_DNA"/>
</dbReference>
<feature type="repeat" description="WD" evidence="3">
    <location>
        <begin position="318"/>
        <end position="358"/>
    </location>
</feature>
<dbReference type="SMART" id="SM00320">
    <property type="entry name" value="WD40"/>
    <property type="match status" value="5"/>
</dbReference>
<organism evidence="4 5">
    <name type="scientific">Staurois parvus</name>
    <dbReference type="NCBI Taxonomy" id="386267"/>
    <lineage>
        <taxon>Eukaryota</taxon>
        <taxon>Metazoa</taxon>
        <taxon>Chordata</taxon>
        <taxon>Craniata</taxon>
        <taxon>Vertebrata</taxon>
        <taxon>Euteleostomi</taxon>
        <taxon>Amphibia</taxon>
        <taxon>Batrachia</taxon>
        <taxon>Anura</taxon>
        <taxon>Neobatrachia</taxon>
        <taxon>Ranoidea</taxon>
        <taxon>Ranidae</taxon>
        <taxon>Staurois</taxon>
    </lineage>
</organism>
<gene>
    <name evidence="4" type="ORF">SPARVUS_LOCUS16391724</name>
</gene>
<dbReference type="PANTHER" id="PTHR22805">
    <property type="entry name" value="WDR41-RELATED"/>
    <property type="match status" value="1"/>
</dbReference>
<keyword evidence="2" id="KW-0677">Repeat</keyword>
<dbReference type="InterPro" id="IPR036322">
    <property type="entry name" value="WD40_repeat_dom_sf"/>
</dbReference>
<accession>A0ABN9HQU4</accession>
<name>A0ABN9HQU4_9NEOB</name>
<keyword evidence="5" id="KW-1185">Reference proteome</keyword>
<dbReference type="InterPro" id="IPR001680">
    <property type="entry name" value="WD40_rpt"/>
</dbReference>
<feature type="repeat" description="WD" evidence="3">
    <location>
        <begin position="79"/>
        <end position="127"/>
    </location>
</feature>
<keyword evidence="1 3" id="KW-0853">WD repeat</keyword>
<evidence type="ECO:0000256" key="2">
    <source>
        <dbReference type="ARBA" id="ARBA00022737"/>
    </source>
</evidence>